<dbReference type="InterPro" id="IPR012001">
    <property type="entry name" value="Thiamin_PyroP_enz_TPP-bd_dom"/>
</dbReference>
<dbReference type="InterPro" id="IPR012000">
    <property type="entry name" value="Thiamin_PyroP_enz_cen_dom"/>
</dbReference>
<gene>
    <name evidence="7" type="ORF">K5I21_02050</name>
    <name evidence="8" type="ORF">PM006_21645</name>
</gene>
<dbReference type="GO" id="GO:0000287">
    <property type="term" value="F:magnesium ion binding"/>
    <property type="evidence" value="ECO:0007669"/>
    <property type="project" value="InterPro"/>
</dbReference>
<dbReference type="GO" id="GO:0009099">
    <property type="term" value="P:L-valine biosynthetic process"/>
    <property type="evidence" value="ECO:0007669"/>
    <property type="project" value="TreeGrafter"/>
</dbReference>
<comment type="caution">
    <text evidence="7">The sequence shown here is derived from an EMBL/GenBank/DDBJ whole genome shotgun (WGS) entry which is preliminary data.</text>
</comment>
<dbReference type="Proteomes" id="UP001203136">
    <property type="component" value="Unassembled WGS sequence"/>
</dbReference>
<dbReference type="InterPro" id="IPR011766">
    <property type="entry name" value="TPP_enzyme_TPP-bd"/>
</dbReference>
<dbReference type="Gene3D" id="3.40.50.1220">
    <property type="entry name" value="TPP-binding domain"/>
    <property type="match status" value="1"/>
</dbReference>
<dbReference type="Pfam" id="PF02776">
    <property type="entry name" value="TPP_enzyme_N"/>
    <property type="match status" value="1"/>
</dbReference>
<keyword evidence="2 3" id="KW-0786">Thiamine pyrophosphate</keyword>
<evidence type="ECO:0000313" key="9">
    <source>
        <dbReference type="Proteomes" id="UP001203136"/>
    </source>
</evidence>
<dbReference type="SUPFAM" id="SSF52518">
    <property type="entry name" value="Thiamin diphosphate-binding fold (THDP-binding)"/>
    <property type="match status" value="2"/>
</dbReference>
<evidence type="ECO:0000259" key="5">
    <source>
        <dbReference type="Pfam" id="PF02775"/>
    </source>
</evidence>
<dbReference type="CDD" id="cd00568">
    <property type="entry name" value="TPP_enzymes"/>
    <property type="match status" value="1"/>
</dbReference>
<name>A0AAW5EWQ6_CLOSY</name>
<evidence type="ECO:0000259" key="4">
    <source>
        <dbReference type="Pfam" id="PF00205"/>
    </source>
</evidence>
<proteinExistence type="inferred from homology"/>
<evidence type="ECO:0000256" key="1">
    <source>
        <dbReference type="ARBA" id="ARBA00007812"/>
    </source>
</evidence>
<sequence>MQKKVSNYIAEKLLESGITDVFLITGGGAMHLDDALGHQEGLHCMYNHHEQACAMAAESYARINNKIAAVCVTTGPGGINAMTGVAGGYMDSIPMFVISGQVRYDTTARSTGLHLRAMGDQEYDITKSVANMTKYCEMVIDPMRIRFCMEKALYLAYSGRPGPVWLDIPLNVQAAVVETEDLIGFDAESYKAGGTGWAAPSASEIAEDIKGNGEYREILPEPVTHDTARAIIEKIRTSRRPVINAGNGIRIGGAHEVFMRVVEKLGIPVATGADSIDCIYDEHPLYVGKGGNVGDRAGNFAIQNSDLLLSLGSRLSFRQIGYRFDTWARAAYVIVNDIDAEELKKPTLHVDMPVHADVKELLTVMEEILDAEGTPEGAAPADEAFQKAQAEWVQTCQGWKRDYPVVLERHLEDGTETEANVYAFARLMSERLNEGQIVVVGNGSANVVCGHGNIMKKGQRFISNSGIASMGYGLPAAIGACVADHSQDIVLVTGDGSIQMNLQELQTVIGNYLPIKIFVINNGGYHSIRQTQKNFFGEPLVGIGVDSGDLTFPSMEKLAWAYGFPYVAIHNNGEVGEKVEETLAMDGPVICEVFVTLEQNFEPKSAAKKLPDGTLVSPPLEDLAPFLPDEEMEQIMFIPRIKN</sequence>
<dbReference type="GO" id="GO:0009097">
    <property type="term" value="P:isoleucine biosynthetic process"/>
    <property type="evidence" value="ECO:0007669"/>
    <property type="project" value="TreeGrafter"/>
</dbReference>
<dbReference type="Pfam" id="PF00205">
    <property type="entry name" value="TPP_enzyme_M"/>
    <property type="match status" value="1"/>
</dbReference>
<dbReference type="CDD" id="cd07035">
    <property type="entry name" value="TPP_PYR_POX_like"/>
    <property type="match status" value="1"/>
</dbReference>
<feature type="domain" description="Thiamine pyrophosphate enzyme central" evidence="4">
    <location>
        <begin position="230"/>
        <end position="363"/>
    </location>
</feature>
<evidence type="ECO:0000313" key="7">
    <source>
        <dbReference type="EMBL" id="MCK0084679.1"/>
    </source>
</evidence>
<dbReference type="InterPro" id="IPR045229">
    <property type="entry name" value="TPP_enz"/>
</dbReference>
<dbReference type="EMBL" id="JAQLGM010000094">
    <property type="protein sequence ID" value="MDB2002813.1"/>
    <property type="molecule type" value="Genomic_DNA"/>
</dbReference>
<protein>
    <submittedName>
        <fullName evidence="7">Thiamine pyrophosphate-binding protein</fullName>
    </submittedName>
</protein>
<dbReference type="PANTHER" id="PTHR18968:SF142">
    <property type="entry name" value="ACETOLACTATE SYNTHASE"/>
    <property type="match status" value="1"/>
</dbReference>
<dbReference type="AlphaFoldDB" id="A0AAW5EWQ6"/>
<dbReference type="Pfam" id="PF02775">
    <property type="entry name" value="TPP_enzyme_C"/>
    <property type="match status" value="1"/>
</dbReference>
<dbReference type="InterPro" id="IPR029035">
    <property type="entry name" value="DHS-like_NAD/FAD-binding_dom"/>
</dbReference>
<dbReference type="GO" id="GO:0005948">
    <property type="term" value="C:acetolactate synthase complex"/>
    <property type="evidence" value="ECO:0007669"/>
    <property type="project" value="TreeGrafter"/>
</dbReference>
<comment type="similarity">
    <text evidence="1 3">Belongs to the TPP enzyme family.</text>
</comment>
<dbReference type="GO" id="GO:0003984">
    <property type="term" value="F:acetolactate synthase activity"/>
    <property type="evidence" value="ECO:0007669"/>
    <property type="project" value="TreeGrafter"/>
</dbReference>
<feature type="domain" description="Thiamine pyrophosphate enzyme TPP-binding" evidence="5">
    <location>
        <begin position="443"/>
        <end position="593"/>
    </location>
</feature>
<dbReference type="PANTHER" id="PTHR18968">
    <property type="entry name" value="THIAMINE PYROPHOSPHATE ENZYMES"/>
    <property type="match status" value="1"/>
</dbReference>
<dbReference type="GO" id="GO:0050660">
    <property type="term" value="F:flavin adenine dinucleotide binding"/>
    <property type="evidence" value="ECO:0007669"/>
    <property type="project" value="TreeGrafter"/>
</dbReference>
<accession>A0AAW5EWQ6</accession>
<dbReference type="SUPFAM" id="SSF52467">
    <property type="entry name" value="DHS-like NAD/FAD-binding domain"/>
    <property type="match status" value="1"/>
</dbReference>
<dbReference type="GO" id="GO:0030976">
    <property type="term" value="F:thiamine pyrophosphate binding"/>
    <property type="evidence" value="ECO:0007669"/>
    <property type="project" value="InterPro"/>
</dbReference>
<dbReference type="InterPro" id="IPR029061">
    <property type="entry name" value="THDP-binding"/>
</dbReference>
<evidence type="ECO:0000256" key="3">
    <source>
        <dbReference type="RuleBase" id="RU362132"/>
    </source>
</evidence>
<reference evidence="7" key="1">
    <citation type="journal article" date="2022" name="Cell Host Microbe">
        <title>Colonization of the live biotherapeutic product VE303 and modulation of the microbiota and metabolites in healthy volunteers.</title>
        <authorList>
            <person name="Dsouza M."/>
            <person name="Menon R."/>
            <person name="Crossette E."/>
            <person name="Bhattarai S.K."/>
            <person name="Schneider J."/>
            <person name="Kim Y.G."/>
            <person name="Reddy S."/>
            <person name="Caballero S."/>
            <person name="Felix C."/>
            <person name="Cornacchione L."/>
            <person name="Hendrickson J."/>
            <person name="Watson A.R."/>
            <person name="Minot S.S."/>
            <person name="Greenfield N."/>
            <person name="Schopf L."/>
            <person name="Szabady R."/>
            <person name="Patarroyo J."/>
            <person name="Smith W."/>
            <person name="Harrison P."/>
            <person name="Kuijper E.J."/>
            <person name="Kelly C.P."/>
            <person name="Olle B."/>
            <person name="Bobilev D."/>
            <person name="Silber J.L."/>
            <person name="Bucci V."/>
            <person name="Roberts B."/>
            <person name="Faith J."/>
            <person name="Norman J.M."/>
        </authorList>
    </citation>
    <scope>NUCLEOTIDE SEQUENCE</scope>
    <source>
        <strain evidence="7">VE303-04</strain>
    </source>
</reference>
<dbReference type="EMBL" id="JAINVB010000001">
    <property type="protein sequence ID" value="MCK0084679.1"/>
    <property type="molecule type" value="Genomic_DNA"/>
</dbReference>
<reference evidence="8" key="2">
    <citation type="submission" date="2023-01" db="EMBL/GenBank/DDBJ databases">
        <title>Human gut microbiome strain richness.</title>
        <authorList>
            <person name="Chen-Liaw A."/>
        </authorList>
    </citation>
    <scope>NUCLEOTIDE SEQUENCE</scope>
    <source>
        <strain evidence="8">B1_m1001713B170214d0_201011</strain>
    </source>
</reference>
<feature type="domain" description="Thiamine pyrophosphate enzyme N-terminal TPP-binding" evidence="6">
    <location>
        <begin position="4"/>
        <end position="108"/>
    </location>
</feature>
<evidence type="ECO:0000256" key="2">
    <source>
        <dbReference type="ARBA" id="ARBA00023052"/>
    </source>
</evidence>
<dbReference type="Gene3D" id="3.40.50.970">
    <property type="match status" value="2"/>
</dbReference>
<evidence type="ECO:0000313" key="8">
    <source>
        <dbReference type="EMBL" id="MDB2002813.1"/>
    </source>
</evidence>
<organism evidence="7 9">
    <name type="scientific">Clostridium symbiosum</name>
    <name type="common">Bacteroides symbiosus</name>
    <dbReference type="NCBI Taxonomy" id="1512"/>
    <lineage>
        <taxon>Bacteria</taxon>
        <taxon>Bacillati</taxon>
        <taxon>Bacillota</taxon>
        <taxon>Clostridia</taxon>
        <taxon>Lachnospirales</taxon>
        <taxon>Lachnospiraceae</taxon>
        <taxon>Otoolea</taxon>
    </lineage>
</organism>
<dbReference type="Proteomes" id="UP001300871">
    <property type="component" value="Unassembled WGS sequence"/>
</dbReference>
<dbReference type="RefSeq" id="WP_003501384.1">
    <property type="nucleotide sequence ID" value="NZ_JADMOJ010000110.1"/>
</dbReference>
<evidence type="ECO:0000259" key="6">
    <source>
        <dbReference type="Pfam" id="PF02776"/>
    </source>
</evidence>